<reference evidence="8" key="1">
    <citation type="submission" date="2014-05" db="EMBL/GenBank/DDBJ databases">
        <authorList>
            <person name="Kube M."/>
        </authorList>
    </citation>
    <scope>NUCLEOTIDE SEQUENCE [LARGE SCALE GENOMIC DNA]</scope>
</reference>
<evidence type="ECO:0000256" key="3">
    <source>
        <dbReference type="ARBA" id="ARBA00023136"/>
    </source>
</evidence>
<dbReference type="Pfam" id="PF01547">
    <property type="entry name" value="SBP_bac_1"/>
    <property type="match status" value="1"/>
</dbReference>
<dbReference type="InterPro" id="IPR006059">
    <property type="entry name" value="SBP"/>
</dbReference>
<dbReference type="PATRIC" id="fig|35623.3.peg.230"/>
<evidence type="ECO:0000313" key="7">
    <source>
        <dbReference type="EMBL" id="CDR30303.1"/>
    </source>
</evidence>
<dbReference type="Proteomes" id="UP000032434">
    <property type="component" value="Chromosome 1"/>
</dbReference>
<protein>
    <submittedName>
        <fullName evidence="7">ABC transporter, solute-binding family 1 protein</fullName>
    </submittedName>
</protein>
<dbReference type="HOGENOM" id="CLU_053471_0_0_14"/>
<keyword evidence="3" id="KW-0472">Membrane</keyword>
<dbReference type="OrthoDB" id="9782846at2"/>
<keyword evidence="4" id="KW-0564">Palmitate</keyword>
<evidence type="ECO:0000256" key="2">
    <source>
        <dbReference type="ARBA" id="ARBA00022729"/>
    </source>
</evidence>
<dbReference type="PANTHER" id="PTHR43649:SF33">
    <property type="entry name" value="POLYGALACTURONAN_RHAMNOGALACTURONAN-BINDING PROTEIN YTCQ"/>
    <property type="match status" value="1"/>
</dbReference>
<dbReference type="EMBL" id="LK028559">
    <property type="protein sequence ID" value="CDR30303.1"/>
    <property type="molecule type" value="Genomic_DNA"/>
</dbReference>
<accession>A0A061A8Y3</accession>
<dbReference type="PANTHER" id="PTHR43649">
    <property type="entry name" value="ARABINOSE-BINDING PROTEIN-RELATED"/>
    <property type="match status" value="1"/>
</dbReference>
<dbReference type="RefSeq" id="WP_045748869.1">
    <property type="nucleotide sequence ID" value="NZ_FUZK01000002.1"/>
</dbReference>
<keyword evidence="5" id="KW-0449">Lipoprotein</keyword>
<evidence type="ECO:0000256" key="1">
    <source>
        <dbReference type="ARBA" id="ARBA00022475"/>
    </source>
</evidence>
<dbReference type="KEGG" id="aoc:Aocu_02300"/>
<dbReference type="SUPFAM" id="SSF53850">
    <property type="entry name" value="Periplasmic binding protein-like II"/>
    <property type="match status" value="1"/>
</dbReference>
<dbReference type="STRING" id="35623.Aocu_02300"/>
<dbReference type="InterPro" id="IPR050490">
    <property type="entry name" value="Bact_solute-bd_prot1"/>
</dbReference>
<dbReference type="PROSITE" id="PS51257">
    <property type="entry name" value="PROKAR_LIPOPROTEIN"/>
    <property type="match status" value="1"/>
</dbReference>
<evidence type="ECO:0000256" key="4">
    <source>
        <dbReference type="ARBA" id="ARBA00023139"/>
    </source>
</evidence>
<name>A0A061A8Y3_9MOLU</name>
<feature type="signal peptide" evidence="6">
    <location>
        <begin position="1"/>
        <end position="20"/>
    </location>
</feature>
<keyword evidence="8" id="KW-1185">Reference proteome</keyword>
<dbReference type="Gene3D" id="3.40.190.10">
    <property type="entry name" value="Periplasmic binding protein-like II"/>
    <property type="match status" value="1"/>
</dbReference>
<organism evidence="7 8">
    <name type="scientific">Acholeplasma oculi</name>
    <dbReference type="NCBI Taxonomy" id="35623"/>
    <lineage>
        <taxon>Bacteria</taxon>
        <taxon>Bacillati</taxon>
        <taxon>Mycoplasmatota</taxon>
        <taxon>Mollicutes</taxon>
        <taxon>Acholeplasmatales</taxon>
        <taxon>Acholeplasmataceae</taxon>
        <taxon>Acholeplasma</taxon>
    </lineage>
</organism>
<evidence type="ECO:0000256" key="6">
    <source>
        <dbReference type="SAM" id="SignalP"/>
    </source>
</evidence>
<dbReference type="InParanoid" id="A0A061A8Y3"/>
<feature type="chain" id="PRO_5001593542" evidence="6">
    <location>
        <begin position="21"/>
        <end position="426"/>
    </location>
</feature>
<gene>
    <name evidence="7" type="ORF">Aocu_02300</name>
</gene>
<sequence>MKKIISLISLCSILFLVSCAKHVEEPTLRLLIGGMQQPSEKTFFRLFVRVFEAEYDINVEVIYDNPDNLYNVISGELISGEFETDLIMVDTAHIKPFIESDIMQDLSWIDTYPDRTITDIFNDYTHQAGNRYFVPISYDVYMSIYHKDILPFLPSTVEVERNDLNEITEIKSITWEDFFETARNAKSSLNESVFGFPYAQVSSQLIYPISGMILSMGDYQLPSFYNTESFKVWQMIESLYDDGALMTGNQLNQMNQPTDSLNNNILKMSFGHMGPIGTAYQANPNRYVLGPAPKSAETGYMGTTAGAWTYGMIKYSKQLALAEKWIEFITDPEINYMYTSGLGGVMSPIQEVIHKLDETPTDQIMKIGLSMVQSPIRISIVVTDDFTSWDQVKRLYVSLYQDMIDGETITMRELSSYQNQLESLKK</sequence>
<keyword evidence="2 6" id="KW-0732">Signal</keyword>
<keyword evidence="1" id="KW-1003">Cell membrane</keyword>
<proteinExistence type="predicted"/>
<evidence type="ECO:0000256" key="5">
    <source>
        <dbReference type="ARBA" id="ARBA00023288"/>
    </source>
</evidence>
<dbReference type="AlphaFoldDB" id="A0A061A8Y3"/>
<evidence type="ECO:0000313" key="8">
    <source>
        <dbReference type="Proteomes" id="UP000032434"/>
    </source>
</evidence>